<keyword evidence="2" id="KW-1185">Reference proteome</keyword>
<dbReference type="WBParaSite" id="GPUH_0000930501-mRNA-1">
    <property type="protein sequence ID" value="GPUH_0000930501-mRNA-1"/>
    <property type="gene ID" value="GPUH_0000930501"/>
</dbReference>
<proteinExistence type="predicted"/>
<name>A0A183DKQ3_9BILA</name>
<dbReference type="OrthoDB" id="1922186at2759"/>
<evidence type="ECO:0000313" key="2">
    <source>
        <dbReference type="Proteomes" id="UP000271098"/>
    </source>
</evidence>
<dbReference type="EMBL" id="UYRT01029817">
    <property type="protein sequence ID" value="VDK70477.1"/>
    <property type="molecule type" value="Genomic_DNA"/>
</dbReference>
<evidence type="ECO:0000313" key="1">
    <source>
        <dbReference type="EMBL" id="VDK70477.1"/>
    </source>
</evidence>
<reference evidence="1 2" key="2">
    <citation type="submission" date="2018-11" db="EMBL/GenBank/DDBJ databases">
        <authorList>
            <consortium name="Pathogen Informatics"/>
        </authorList>
    </citation>
    <scope>NUCLEOTIDE SEQUENCE [LARGE SCALE GENOMIC DNA]</scope>
</reference>
<organism evidence="3">
    <name type="scientific">Gongylonema pulchrum</name>
    <dbReference type="NCBI Taxonomy" id="637853"/>
    <lineage>
        <taxon>Eukaryota</taxon>
        <taxon>Metazoa</taxon>
        <taxon>Ecdysozoa</taxon>
        <taxon>Nematoda</taxon>
        <taxon>Chromadorea</taxon>
        <taxon>Rhabditida</taxon>
        <taxon>Spirurina</taxon>
        <taxon>Spiruromorpha</taxon>
        <taxon>Spiruroidea</taxon>
        <taxon>Gongylonematidae</taxon>
        <taxon>Gongylonema</taxon>
    </lineage>
</organism>
<accession>A0A183DKQ3</accession>
<evidence type="ECO:0000313" key="3">
    <source>
        <dbReference type="WBParaSite" id="GPUH_0000930501-mRNA-1"/>
    </source>
</evidence>
<sequence>MNWDLANLAHVDDGLVGKSILKVFLPIFQNDIAPLKRICYKQARHSKTGDLLKLRDAVRVNSTDGEANFGAIARLFSDDNGIRILPRL</sequence>
<gene>
    <name evidence="1" type="ORF">GPUH_LOCUS9295</name>
</gene>
<reference evidence="3" key="1">
    <citation type="submission" date="2016-06" db="UniProtKB">
        <authorList>
            <consortium name="WormBaseParasite"/>
        </authorList>
    </citation>
    <scope>IDENTIFICATION</scope>
</reference>
<dbReference type="AlphaFoldDB" id="A0A183DKQ3"/>
<dbReference type="Proteomes" id="UP000271098">
    <property type="component" value="Unassembled WGS sequence"/>
</dbReference>
<protein>
    <submittedName>
        <fullName evidence="3">Transposase</fullName>
    </submittedName>
</protein>